<proteinExistence type="predicted"/>
<gene>
    <name evidence="3 4 5 6 7 8 9" type="primary">LOC106472790</name>
</gene>
<evidence type="ECO:0000313" key="7">
    <source>
        <dbReference type="RefSeq" id="XP_022257027.1"/>
    </source>
</evidence>
<feature type="compositionally biased region" description="Basic and acidic residues" evidence="1">
    <location>
        <begin position="174"/>
        <end position="183"/>
    </location>
</feature>
<evidence type="ECO:0000313" key="8">
    <source>
        <dbReference type="RefSeq" id="XP_022257029.1"/>
    </source>
</evidence>
<dbReference type="Proteomes" id="UP000694941">
    <property type="component" value="Unplaced"/>
</dbReference>
<dbReference type="InterPro" id="IPR029774">
    <property type="entry name" value="CSAP"/>
</dbReference>
<protein>
    <submittedName>
        <fullName evidence="3 4">Centriole, cilia and spindle-associated protein-like isoform X1</fullName>
    </submittedName>
</protein>
<sequence length="347" mass="39775">MIHKKSEHRLTYRWLPSETSYQIWKENWKYRTSRRQREFQHEPFEWNEESCDCDEFEESNSPLPPSRLQLKHLQLLGRAQREGHNKLPTCDKSVQTSESCGETRDCQFLSPEKGVQTSLNNFEHLENTQELPEQKELSHQATSGTSPTRVCQFLSSEKGVQTSLNNFEHLENTQELPEQKELSHQATSGSEKPKAKDRPVTAGNRKGRPKSPFAPYGWADNCPEVSGKRTFNVKASTINIHPSAVRAKRQIELLNSTSIQPGIVTLPSYEVEDTAELPQKIPAMFKDQPKHFPQKLHNVPAGKTRTSNFGSVQFVRDNLFPVVSNSSAVFIKLAPDQKWLTEYKKKF</sequence>
<dbReference type="RefSeq" id="XP_013788903.1">
    <property type="nucleotide sequence ID" value="XM_013933449.2"/>
</dbReference>
<dbReference type="RefSeq" id="XP_022257024.1">
    <property type="nucleotide sequence ID" value="XM_022401316.1"/>
</dbReference>
<accession>A0ABM1TMB9</accession>
<evidence type="ECO:0000313" key="4">
    <source>
        <dbReference type="RefSeq" id="XP_022257024.1"/>
    </source>
</evidence>
<dbReference type="RefSeq" id="XP_022257029.1">
    <property type="nucleotide sequence ID" value="XM_022401321.1"/>
</dbReference>
<evidence type="ECO:0000313" key="9">
    <source>
        <dbReference type="RefSeq" id="XP_022257030.1"/>
    </source>
</evidence>
<evidence type="ECO:0000313" key="2">
    <source>
        <dbReference type="Proteomes" id="UP000694941"/>
    </source>
</evidence>
<reference evidence="3 4" key="1">
    <citation type="submission" date="2025-05" db="UniProtKB">
        <authorList>
            <consortium name="RefSeq"/>
        </authorList>
    </citation>
    <scope>IDENTIFICATION</scope>
    <source>
        <tissue evidence="3 4">Muscle</tissue>
    </source>
</reference>
<evidence type="ECO:0000313" key="5">
    <source>
        <dbReference type="RefSeq" id="XP_022257025.1"/>
    </source>
</evidence>
<keyword evidence="2" id="KW-1185">Reference proteome</keyword>
<dbReference type="PANTHER" id="PTHR31022">
    <property type="entry name" value="CENTRIOLE, CILIA AND SPINDLE-ASSOCIATED PROTEIN"/>
    <property type="match status" value="1"/>
</dbReference>
<evidence type="ECO:0000313" key="3">
    <source>
        <dbReference type="RefSeq" id="XP_013788903.1"/>
    </source>
</evidence>
<dbReference type="Pfam" id="PF15748">
    <property type="entry name" value="CCSAP"/>
    <property type="match status" value="1"/>
</dbReference>
<dbReference type="PANTHER" id="PTHR31022:SF4">
    <property type="entry name" value="CENTRIOLE, CILIA AND SPINDLE-ASSOCIATED PROTEIN"/>
    <property type="match status" value="1"/>
</dbReference>
<dbReference type="GeneID" id="106472790"/>
<organism evidence="2 5">
    <name type="scientific">Limulus polyphemus</name>
    <name type="common">Atlantic horseshoe crab</name>
    <dbReference type="NCBI Taxonomy" id="6850"/>
    <lineage>
        <taxon>Eukaryota</taxon>
        <taxon>Metazoa</taxon>
        <taxon>Ecdysozoa</taxon>
        <taxon>Arthropoda</taxon>
        <taxon>Chelicerata</taxon>
        <taxon>Merostomata</taxon>
        <taxon>Xiphosura</taxon>
        <taxon>Limulidae</taxon>
        <taxon>Limulus</taxon>
    </lineage>
</organism>
<feature type="region of interest" description="Disordered" evidence="1">
    <location>
        <begin position="174"/>
        <end position="215"/>
    </location>
</feature>
<dbReference type="RefSeq" id="XP_022257030.1">
    <property type="nucleotide sequence ID" value="XM_022401322.1"/>
</dbReference>
<evidence type="ECO:0000256" key="1">
    <source>
        <dbReference type="SAM" id="MobiDB-lite"/>
    </source>
</evidence>
<dbReference type="RefSeq" id="XP_022257027.1">
    <property type="nucleotide sequence ID" value="XM_022401319.1"/>
</dbReference>
<dbReference type="RefSeq" id="XP_022257026.1">
    <property type="nucleotide sequence ID" value="XM_022401318.1"/>
</dbReference>
<name>A0ABM1TMB9_LIMPO</name>
<dbReference type="RefSeq" id="XP_022257025.1">
    <property type="nucleotide sequence ID" value="XM_022401317.1"/>
</dbReference>
<evidence type="ECO:0000313" key="6">
    <source>
        <dbReference type="RefSeq" id="XP_022257026.1"/>
    </source>
</evidence>